<dbReference type="Proteomes" id="UP000466785">
    <property type="component" value="Chromosome"/>
</dbReference>
<dbReference type="SUPFAM" id="SSF56784">
    <property type="entry name" value="HAD-like"/>
    <property type="match status" value="1"/>
</dbReference>
<dbReference type="Gene3D" id="3.40.50.1000">
    <property type="entry name" value="HAD superfamily/HAD-like"/>
    <property type="match status" value="1"/>
</dbReference>
<dbReference type="InterPro" id="IPR023214">
    <property type="entry name" value="HAD_sf"/>
</dbReference>
<dbReference type="NCBIfam" id="TIGR01428">
    <property type="entry name" value="HAD_type_II"/>
    <property type="match status" value="1"/>
</dbReference>
<reference evidence="3 4" key="1">
    <citation type="journal article" date="2019" name="Emerg. Microbes Infect.">
        <title>Comprehensive subspecies identification of 175 nontuberculous mycobacteria species based on 7547 genomic profiles.</title>
        <authorList>
            <person name="Matsumoto Y."/>
            <person name="Kinjo T."/>
            <person name="Motooka D."/>
            <person name="Nabeya D."/>
            <person name="Jung N."/>
            <person name="Uechi K."/>
            <person name="Horii T."/>
            <person name="Iida T."/>
            <person name="Fujita J."/>
            <person name="Nakamura S."/>
        </authorList>
    </citation>
    <scope>NUCLEOTIDE SEQUENCE [LARGE SCALE GENOMIC DNA]</scope>
    <source>
        <strain evidence="3 4">JCM 12603</strain>
    </source>
</reference>
<comment type="similarity">
    <text evidence="1">Belongs to the HAD-like hydrolase superfamily. S-2-haloalkanoic acid dehalogenase family.</text>
</comment>
<dbReference type="InterPro" id="IPR006439">
    <property type="entry name" value="HAD-SF_hydro_IA"/>
</dbReference>
<dbReference type="InterPro" id="IPR023198">
    <property type="entry name" value="PGP-like_dom2"/>
</dbReference>
<dbReference type="SFLD" id="SFLDG01129">
    <property type="entry name" value="C1.5:_HAD__Beta-PGM__Phosphata"/>
    <property type="match status" value="1"/>
</dbReference>
<evidence type="ECO:0000256" key="2">
    <source>
        <dbReference type="ARBA" id="ARBA00022801"/>
    </source>
</evidence>
<dbReference type="InterPro" id="IPR006328">
    <property type="entry name" value="2-HAD"/>
</dbReference>
<dbReference type="GO" id="GO:0019120">
    <property type="term" value="F:hydrolase activity, acting on acid halide bonds, in C-halide compounds"/>
    <property type="evidence" value="ECO:0007669"/>
    <property type="project" value="InterPro"/>
</dbReference>
<dbReference type="CDD" id="cd02588">
    <property type="entry name" value="HAD_L2-DEX"/>
    <property type="match status" value="1"/>
</dbReference>
<gene>
    <name evidence="3" type="primary">dehII</name>
    <name evidence="3" type="ORF">MPOR_30490</name>
</gene>
<dbReference type="Pfam" id="PF00702">
    <property type="entry name" value="Hydrolase"/>
    <property type="match status" value="1"/>
</dbReference>
<keyword evidence="2" id="KW-0378">Hydrolase</keyword>
<dbReference type="InterPro" id="IPR036412">
    <property type="entry name" value="HAD-like_sf"/>
</dbReference>
<evidence type="ECO:0000256" key="1">
    <source>
        <dbReference type="ARBA" id="ARBA00008106"/>
    </source>
</evidence>
<dbReference type="Gene3D" id="1.10.150.240">
    <property type="entry name" value="Putative phosphatase, domain 2"/>
    <property type="match status" value="1"/>
</dbReference>
<organism evidence="3 4">
    <name type="scientific">Mycolicibacterium poriferae</name>
    <dbReference type="NCBI Taxonomy" id="39694"/>
    <lineage>
        <taxon>Bacteria</taxon>
        <taxon>Bacillati</taxon>
        <taxon>Actinomycetota</taxon>
        <taxon>Actinomycetes</taxon>
        <taxon>Mycobacteriales</taxon>
        <taxon>Mycobacteriaceae</taxon>
        <taxon>Mycolicibacterium</taxon>
    </lineage>
</organism>
<dbReference type="PANTHER" id="PTHR43316">
    <property type="entry name" value="HYDROLASE, HALOACID DELAHOGENASE-RELATED"/>
    <property type="match status" value="1"/>
</dbReference>
<dbReference type="NCBIfam" id="TIGR01493">
    <property type="entry name" value="HAD-SF-IA-v2"/>
    <property type="match status" value="1"/>
</dbReference>
<keyword evidence="4" id="KW-1185">Reference proteome</keyword>
<protein>
    <submittedName>
        <fullName evidence="3">Haloacid dehalogenase</fullName>
    </submittedName>
</protein>
<dbReference type="PANTHER" id="PTHR43316:SF3">
    <property type="entry name" value="HALOACID DEHALOGENASE, TYPE II (AFU_ORTHOLOGUE AFUA_2G07750)-RELATED"/>
    <property type="match status" value="1"/>
</dbReference>
<dbReference type="KEGG" id="mpof:MPOR_30490"/>
<dbReference type="RefSeq" id="WP_163675072.1">
    <property type="nucleotide sequence ID" value="NZ_AP022570.1"/>
</dbReference>
<accession>A0A6N4VD30</accession>
<sequence>MKGVTAETRKPSVLVFDVNETLIDIDALAPVFDGLFGDPRVLREWFGQLVMYSMTVTMSGSYVDFVTLGRSVLRMLGDVHRVAVGSDDLERLAQSMRTMQAHADVAEGLTTLAERGYRLVTLTNSPPSSGAPTPLEHAGLAAHFERQFSVDTFGVFKPATRLYTGVAAELGVMPADCMMVAAHIWDTMGAQAAGMSAAFIARPGNAVLPVDSLPRPTLVAADLIELAGLLD</sequence>
<evidence type="ECO:0000313" key="3">
    <source>
        <dbReference type="EMBL" id="BBX52023.1"/>
    </source>
</evidence>
<dbReference type="AlphaFoldDB" id="A0A6N4VD30"/>
<dbReference type="EMBL" id="AP022570">
    <property type="protein sequence ID" value="BBX52023.1"/>
    <property type="molecule type" value="Genomic_DNA"/>
</dbReference>
<proteinExistence type="inferred from homology"/>
<dbReference type="InterPro" id="IPR051540">
    <property type="entry name" value="S-2-haloacid_dehalogenase"/>
</dbReference>
<dbReference type="SFLD" id="SFLDS00003">
    <property type="entry name" value="Haloacid_Dehalogenase"/>
    <property type="match status" value="1"/>
</dbReference>
<evidence type="ECO:0000313" key="4">
    <source>
        <dbReference type="Proteomes" id="UP000466785"/>
    </source>
</evidence>
<name>A0A6N4VD30_9MYCO</name>